<keyword evidence="3" id="KW-0813">Transport</keyword>
<comment type="subcellular location">
    <subcellularLocation>
        <location evidence="1">Cell inner membrane</location>
        <topology evidence="1">Single-pass membrane protein</topology>
    </subcellularLocation>
</comment>
<keyword evidence="7" id="KW-0653">Protein transport</keyword>
<keyword evidence="5" id="KW-0997">Cell inner membrane</keyword>
<evidence type="ECO:0000256" key="1">
    <source>
        <dbReference type="ARBA" id="ARBA00004377"/>
    </source>
</evidence>
<evidence type="ECO:0000256" key="8">
    <source>
        <dbReference type="ARBA" id="ARBA00022989"/>
    </source>
</evidence>
<evidence type="ECO:0000256" key="4">
    <source>
        <dbReference type="ARBA" id="ARBA00022475"/>
    </source>
</evidence>
<dbReference type="Gene3D" id="3.30.1360.100">
    <property type="entry name" value="General secretion pathway protein M, EpsM"/>
    <property type="match status" value="1"/>
</dbReference>
<evidence type="ECO:0000313" key="11">
    <source>
        <dbReference type="EMBL" id="MBD7977652.1"/>
    </source>
</evidence>
<evidence type="ECO:0000256" key="5">
    <source>
        <dbReference type="ARBA" id="ARBA00022519"/>
    </source>
</evidence>
<feature type="transmembrane region" description="Helical" evidence="10">
    <location>
        <begin position="48"/>
        <end position="67"/>
    </location>
</feature>
<keyword evidence="6 10" id="KW-0812">Transmembrane</keyword>
<keyword evidence="9 10" id="KW-0472">Membrane</keyword>
<dbReference type="EMBL" id="JACSQG010000004">
    <property type="protein sequence ID" value="MBD7977652.1"/>
    <property type="molecule type" value="Genomic_DNA"/>
</dbReference>
<comment type="caution">
    <text evidence="11">The sequence shown here is derived from an EMBL/GenBank/DDBJ whole genome shotgun (WGS) entry which is preliminary data.</text>
</comment>
<evidence type="ECO:0000256" key="2">
    <source>
        <dbReference type="ARBA" id="ARBA00010637"/>
    </source>
</evidence>
<dbReference type="InterPro" id="IPR007690">
    <property type="entry name" value="T2SS_GspM"/>
</dbReference>
<comment type="similarity">
    <text evidence="2">Belongs to the GSP M family.</text>
</comment>
<protein>
    <submittedName>
        <fullName evidence="11">Type II secretion system protein M</fullName>
    </submittedName>
</protein>
<dbReference type="Pfam" id="PF04612">
    <property type="entry name" value="T2SSM"/>
    <property type="match status" value="1"/>
</dbReference>
<evidence type="ECO:0000256" key="9">
    <source>
        <dbReference type="ARBA" id="ARBA00023136"/>
    </source>
</evidence>
<accession>A0ABR8TPG1</accession>
<name>A0ABR8TPG1_9PSED</name>
<evidence type="ECO:0000313" key="12">
    <source>
        <dbReference type="Proteomes" id="UP000611945"/>
    </source>
</evidence>
<evidence type="ECO:0000256" key="6">
    <source>
        <dbReference type="ARBA" id="ARBA00022692"/>
    </source>
</evidence>
<keyword evidence="12" id="KW-1185">Reference proteome</keyword>
<proteinExistence type="inferred from homology"/>
<dbReference type="SUPFAM" id="SSF103054">
    <property type="entry name" value="General secretion pathway protein M, EpsM"/>
    <property type="match status" value="1"/>
</dbReference>
<organism evidence="11 12">
    <name type="scientific">Serpens gallinarum</name>
    <dbReference type="NCBI Taxonomy" id="2763075"/>
    <lineage>
        <taxon>Bacteria</taxon>
        <taxon>Pseudomonadati</taxon>
        <taxon>Pseudomonadota</taxon>
        <taxon>Gammaproteobacteria</taxon>
        <taxon>Pseudomonadales</taxon>
        <taxon>Pseudomonadaceae</taxon>
        <taxon>Pseudomonas</taxon>
    </lineage>
</organism>
<evidence type="ECO:0000256" key="7">
    <source>
        <dbReference type="ARBA" id="ARBA00022927"/>
    </source>
</evidence>
<gene>
    <name evidence="11" type="ORF">H9642_10680</name>
</gene>
<evidence type="ECO:0000256" key="10">
    <source>
        <dbReference type="SAM" id="Phobius"/>
    </source>
</evidence>
<reference evidence="11 12" key="1">
    <citation type="submission" date="2020-08" db="EMBL/GenBank/DDBJ databases">
        <title>A Genomic Blueprint of the Chicken Gut Microbiome.</title>
        <authorList>
            <person name="Gilroy R."/>
            <person name="Ravi A."/>
            <person name="Getino M."/>
            <person name="Pursley I."/>
            <person name="Horton D.L."/>
            <person name="Alikhan N.-F."/>
            <person name="Baker D."/>
            <person name="Gharbi K."/>
            <person name="Hall N."/>
            <person name="Watson M."/>
            <person name="Adriaenssens E.M."/>
            <person name="Foster-Nyarko E."/>
            <person name="Jarju S."/>
            <person name="Secka A."/>
            <person name="Antonio M."/>
            <person name="Oren A."/>
            <person name="Chaudhuri R."/>
            <person name="La Ragione R.M."/>
            <person name="Hildebrand F."/>
            <person name="Pallen M.J."/>
        </authorList>
    </citation>
    <scope>NUCLEOTIDE SEQUENCE [LARGE SCALE GENOMIC DNA]</scope>
    <source>
        <strain evidence="11 12">Sa2CUA2</strain>
    </source>
</reference>
<keyword evidence="8 10" id="KW-1133">Transmembrane helix</keyword>
<keyword evidence="4" id="KW-1003">Cell membrane</keyword>
<evidence type="ECO:0000256" key="3">
    <source>
        <dbReference type="ARBA" id="ARBA00022448"/>
    </source>
</evidence>
<sequence length="189" mass="20953">MPISATGISSSPVPGGYMAAWNRKQITSYLHASPLMQRWRQLARRERMMLGLLGLFLLAVVLYLGFWKPAVEYRAASLTYFQEQRDLHAYLQARAPEARGLQGQPKARLDPARLQGEVTASATQQGLSVERLEAGAEGALQVSLQPTEAARLLNWLAELEKQGVRVDEAGLDRQADSRVSVRLTLRVSP</sequence>
<dbReference type="Proteomes" id="UP000611945">
    <property type="component" value="Unassembled WGS sequence"/>
</dbReference>
<dbReference type="InterPro" id="IPR023229">
    <property type="entry name" value="T2SS_M_periplasmic_sf"/>
</dbReference>